<dbReference type="GO" id="GO:0005975">
    <property type="term" value="P:carbohydrate metabolic process"/>
    <property type="evidence" value="ECO:0007669"/>
    <property type="project" value="TreeGrafter"/>
</dbReference>
<dbReference type="Gene3D" id="1.10.1660.10">
    <property type="match status" value="1"/>
</dbReference>
<organism evidence="7 8">
    <name type="scientific">Longibacter salinarum</name>
    <dbReference type="NCBI Taxonomy" id="1850348"/>
    <lineage>
        <taxon>Bacteria</taxon>
        <taxon>Pseudomonadati</taxon>
        <taxon>Rhodothermota</taxon>
        <taxon>Rhodothermia</taxon>
        <taxon>Rhodothermales</taxon>
        <taxon>Salisaetaceae</taxon>
        <taxon>Longibacter</taxon>
    </lineage>
</organism>
<accession>A0A2A8CUE3</accession>
<dbReference type="Gene3D" id="1.10.230.10">
    <property type="entry name" value="Cytochrome P450-Terp, domain 2"/>
    <property type="match status" value="1"/>
</dbReference>
<evidence type="ECO:0000256" key="1">
    <source>
        <dbReference type="ARBA" id="ARBA00004751"/>
    </source>
</evidence>
<dbReference type="SUPFAM" id="SSF48256">
    <property type="entry name" value="Citrate synthase"/>
    <property type="match status" value="1"/>
</dbReference>
<evidence type="ECO:0000256" key="3">
    <source>
        <dbReference type="ARBA" id="ARBA00012972"/>
    </source>
</evidence>
<dbReference type="GO" id="GO:0036440">
    <property type="term" value="F:citrate synthase activity"/>
    <property type="evidence" value="ECO:0007669"/>
    <property type="project" value="UniProtKB-EC"/>
</dbReference>
<proteinExistence type="inferred from homology"/>
<dbReference type="InterPro" id="IPR000551">
    <property type="entry name" value="MerR-type_HTH_dom"/>
</dbReference>
<dbReference type="InterPro" id="IPR009061">
    <property type="entry name" value="DNA-bd_dom_put_sf"/>
</dbReference>
<dbReference type="InterPro" id="IPR036969">
    <property type="entry name" value="Citrate_synthase_sf"/>
</dbReference>
<dbReference type="InterPro" id="IPR016143">
    <property type="entry name" value="Citrate_synth-like_sm_a-sub"/>
</dbReference>
<comment type="pathway">
    <text evidence="1">Carbohydrate metabolism; tricarboxylic acid cycle; isocitrate from oxaloacetate: step 1/2.</text>
</comment>
<evidence type="ECO:0000256" key="4">
    <source>
        <dbReference type="ARBA" id="ARBA00022679"/>
    </source>
</evidence>
<evidence type="ECO:0000256" key="2">
    <source>
        <dbReference type="ARBA" id="ARBA00010566"/>
    </source>
</evidence>
<dbReference type="RefSeq" id="WP_098079078.1">
    <property type="nucleotide sequence ID" value="NZ_PDEQ01000012.1"/>
</dbReference>
<evidence type="ECO:0000313" key="7">
    <source>
        <dbReference type="EMBL" id="PEN11113.1"/>
    </source>
</evidence>
<dbReference type="InterPro" id="IPR016142">
    <property type="entry name" value="Citrate_synth-like_lrg_a-sub"/>
</dbReference>
<dbReference type="EMBL" id="PDEQ01000012">
    <property type="protein sequence ID" value="PEN11113.1"/>
    <property type="molecule type" value="Genomic_DNA"/>
</dbReference>
<dbReference type="OrthoDB" id="597977at2"/>
<dbReference type="GO" id="GO:0003677">
    <property type="term" value="F:DNA binding"/>
    <property type="evidence" value="ECO:0007669"/>
    <property type="project" value="InterPro"/>
</dbReference>
<dbReference type="AlphaFoldDB" id="A0A2A8CUE3"/>
<name>A0A2A8CUE3_9BACT</name>
<dbReference type="Pfam" id="PF00285">
    <property type="entry name" value="Citrate_synt"/>
    <property type="match status" value="1"/>
</dbReference>
<protein>
    <recommendedName>
        <fullName evidence="3">citrate synthase (unknown stereospecificity)</fullName>
        <ecNumber evidence="3">2.3.3.16</ecNumber>
    </recommendedName>
</protein>
<dbReference type="PROSITE" id="PS50937">
    <property type="entry name" value="HTH_MERR_2"/>
    <property type="match status" value="1"/>
</dbReference>
<keyword evidence="8" id="KW-1185">Reference proteome</keyword>
<dbReference type="GO" id="GO:0006355">
    <property type="term" value="P:regulation of DNA-templated transcription"/>
    <property type="evidence" value="ECO:0007669"/>
    <property type="project" value="InterPro"/>
</dbReference>
<dbReference type="SUPFAM" id="SSF46955">
    <property type="entry name" value="Putative DNA-binding domain"/>
    <property type="match status" value="1"/>
</dbReference>
<dbReference type="InterPro" id="IPR002020">
    <property type="entry name" value="Citrate_synthase"/>
</dbReference>
<feature type="region of interest" description="Disordered" evidence="5">
    <location>
        <begin position="397"/>
        <end position="429"/>
    </location>
</feature>
<feature type="domain" description="HTH merR-type" evidence="6">
    <location>
        <begin position="11"/>
        <end position="53"/>
    </location>
</feature>
<dbReference type="Gene3D" id="1.10.580.10">
    <property type="entry name" value="Citrate Synthase, domain 1"/>
    <property type="match status" value="1"/>
</dbReference>
<evidence type="ECO:0000256" key="5">
    <source>
        <dbReference type="SAM" id="MobiDB-lite"/>
    </source>
</evidence>
<reference evidence="7 8" key="1">
    <citation type="submission" date="2017-10" db="EMBL/GenBank/DDBJ databases">
        <title>Draft genome of Longibacter Salinarum.</title>
        <authorList>
            <person name="Goh K.M."/>
            <person name="Shamsir M.S."/>
            <person name="Lim S.W."/>
        </authorList>
    </citation>
    <scope>NUCLEOTIDE SEQUENCE [LARGE SCALE GENOMIC DNA]</scope>
    <source>
        <strain evidence="7 8">KCTC 52045</strain>
    </source>
</reference>
<sequence>MSEPSYLNADEAANRLGITKNTLYAYVSRGLVRSEPGPGRTRRYDERDILRLASGSSRTSASRVNGRSSANGRFLTQLATIDTGRLYYRGQDACRLARSHDFDDAVRLFWEHEETPSGDGIPGLVPSSERDVASTISPDVYLMAPLLSGLSPLARMQSLLAIVQDDDPRAFDLSPAGSVRSGRRVVATLAAAATGSDAVPRADHVPHILCSRWDLTSTAALRTLQAALVVSMAHPPSTVTLAARSAAASGASPYGAVCAGLAALSGREETGEVRRVEALFREAGTPHRLAETIADRQQRGDDVPGFGHPRYLSGDPRARVIHRMLRSHYASTEGAAFTVAADQTGPDLVGQAPSLVLALVALARALELPENAPQVIIAVARSVHWIGHAMEEYAASSPLPVGATYAGPPPASETEDEPRDASSTIATAE</sequence>
<dbReference type="GO" id="GO:0005829">
    <property type="term" value="C:cytosol"/>
    <property type="evidence" value="ECO:0007669"/>
    <property type="project" value="TreeGrafter"/>
</dbReference>
<dbReference type="Pfam" id="PF12728">
    <property type="entry name" value="HTH_17"/>
    <property type="match status" value="1"/>
</dbReference>
<gene>
    <name evidence="7" type="ORF">CRI94_16980</name>
</gene>
<dbReference type="EC" id="2.3.3.16" evidence="3"/>
<dbReference type="Proteomes" id="UP000220102">
    <property type="component" value="Unassembled WGS sequence"/>
</dbReference>
<dbReference type="GO" id="GO:0006099">
    <property type="term" value="P:tricarboxylic acid cycle"/>
    <property type="evidence" value="ECO:0007669"/>
    <property type="project" value="UniProtKB-UniPathway"/>
</dbReference>
<evidence type="ECO:0000313" key="8">
    <source>
        <dbReference type="Proteomes" id="UP000220102"/>
    </source>
</evidence>
<comment type="caution">
    <text evidence="7">The sequence shown here is derived from an EMBL/GenBank/DDBJ whole genome shotgun (WGS) entry which is preliminary data.</text>
</comment>
<comment type="similarity">
    <text evidence="2">Belongs to the citrate synthase family.</text>
</comment>
<dbReference type="InterPro" id="IPR041657">
    <property type="entry name" value="HTH_17"/>
</dbReference>
<dbReference type="UniPathway" id="UPA00223"/>
<dbReference type="PANTHER" id="PTHR11739:SF4">
    <property type="entry name" value="CITRATE SYNTHASE, PEROXISOMAL"/>
    <property type="match status" value="1"/>
</dbReference>
<dbReference type="PRINTS" id="PR00143">
    <property type="entry name" value="CITRTSNTHASE"/>
</dbReference>
<keyword evidence="4" id="KW-0808">Transferase</keyword>
<evidence type="ECO:0000259" key="6">
    <source>
        <dbReference type="PROSITE" id="PS50937"/>
    </source>
</evidence>
<dbReference type="PANTHER" id="PTHR11739">
    <property type="entry name" value="CITRATE SYNTHASE"/>
    <property type="match status" value="1"/>
</dbReference>